<reference evidence="16" key="1">
    <citation type="submission" date="2025-08" db="UniProtKB">
        <authorList>
            <consortium name="RefSeq"/>
        </authorList>
    </citation>
    <scope>IDENTIFICATION</scope>
    <source>
        <tissue evidence="16">Whole body pupa</tissue>
    </source>
</reference>
<evidence type="ECO:0000256" key="5">
    <source>
        <dbReference type="ARBA" id="ARBA00022729"/>
    </source>
</evidence>
<dbReference type="InterPro" id="IPR036272">
    <property type="entry name" value="Methuselah_N_sf"/>
</dbReference>
<evidence type="ECO:0000256" key="4">
    <source>
        <dbReference type="ARBA" id="ARBA00022692"/>
    </source>
</evidence>
<dbReference type="Pfam" id="PF06652">
    <property type="entry name" value="Methuselah_N"/>
    <property type="match status" value="1"/>
</dbReference>
<evidence type="ECO:0000256" key="1">
    <source>
        <dbReference type="ARBA" id="ARBA00004651"/>
    </source>
</evidence>
<keyword evidence="15" id="KW-1185">Reference proteome</keyword>
<keyword evidence="5" id="KW-0732">Signal</keyword>
<dbReference type="PANTHER" id="PTHR47154:SF2">
    <property type="entry name" value="G-PROTEIN COUPLED RECEPTOR MTH-RELATED"/>
    <property type="match status" value="1"/>
</dbReference>
<feature type="transmembrane region" description="Helical" evidence="13">
    <location>
        <begin position="349"/>
        <end position="369"/>
    </location>
</feature>
<evidence type="ECO:0000259" key="14">
    <source>
        <dbReference type="PROSITE" id="PS50261"/>
    </source>
</evidence>
<evidence type="ECO:0000256" key="2">
    <source>
        <dbReference type="ARBA" id="ARBA00008979"/>
    </source>
</evidence>
<dbReference type="RefSeq" id="XP_037900698.1">
    <property type="nucleotide sequence ID" value="XM_038044770.1"/>
</dbReference>
<keyword evidence="8 13" id="KW-0472">Membrane</keyword>
<comment type="subcellular location">
    <subcellularLocation>
        <location evidence="1">Cell membrane</location>
        <topology evidence="1">Multi-pass membrane protein</topology>
    </subcellularLocation>
</comment>
<feature type="domain" description="G-protein coupled receptors family 2 profile 2" evidence="14">
    <location>
        <begin position="238"/>
        <end position="504"/>
    </location>
</feature>
<dbReference type="InterPro" id="IPR017981">
    <property type="entry name" value="GPCR_2-like_7TM"/>
</dbReference>
<sequence>MFILSKLLQHSERKIKMIITRESYECCTLISFIIILLAFPISAHNKEIPNCNYEDTVDLTNVQKFENDSYYYESAILIPPERIGYYDFEELHNGRRVPVKPHLRGCVCDKYRCLKFCCHPTKELIADETRQCGEYLQKEIEYDPHLSVILKNGSRSNLHALNDFFIVQGVPCEYAYAVVPEEDDLDGWDLFENGTLYRHYDKAYIRKRDYCIHPYQLETGEWVLNPMNCPVENVASLSSQINNIAMAISVPFIILTILVYAFLPELRNLHGKCLISYLTSLAIGYSLLCTVTLTHAIFPPISCSLLGYSAYFFLMAVFFWLSIISYDLWQNFRFTGSKRLTQRKRFLMYSLYAWGGPLILTVCVIIAQASNLENSLKPGIGDEYCWLKTDDWSAMIYFFGINLVIIIVNVFMFVFTMTKIIQIQKELQRALDKEEKTRHLRTHRNNVALFLRLFIIMGISWLLDIISYLVGHNSDNSGNFIFYISDFMNAIQGVLIFILFVLKPKVWKLLKGRLLGNKESNESTHSEYSDDGIALQERIKTEAVQYLD</sequence>
<dbReference type="GeneID" id="119645012"/>
<dbReference type="SUPFAM" id="SSF63877">
    <property type="entry name" value="Methuselah ectodomain"/>
    <property type="match status" value="1"/>
</dbReference>
<feature type="transmembrane region" description="Helical" evidence="13">
    <location>
        <begin position="447"/>
        <end position="468"/>
    </location>
</feature>
<evidence type="ECO:0000256" key="9">
    <source>
        <dbReference type="ARBA" id="ARBA00023157"/>
    </source>
</evidence>
<evidence type="ECO:0000313" key="16">
    <source>
        <dbReference type="RefSeq" id="XP_037900698.1"/>
    </source>
</evidence>
<dbReference type="Gene3D" id="2.30.160.11">
    <property type="match status" value="1"/>
</dbReference>
<dbReference type="Gene3D" id="2.170.180.11">
    <property type="entry name" value="Methuselah ectodomain, domain 2"/>
    <property type="match status" value="1"/>
</dbReference>
<keyword evidence="11" id="KW-0325">Glycoprotein</keyword>
<evidence type="ECO:0000313" key="15">
    <source>
        <dbReference type="Proteomes" id="UP000092443"/>
    </source>
</evidence>
<evidence type="ECO:0000256" key="10">
    <source>
        <dbReference type="ARBA" id="ARBA00023170"/>
    </source>
</evidence>
<dbReference type="GO" id="GO:0007166">
    <property type="term" value="P:cell surface receptor signaling pathway"/>
    <property type="evidence" value="ECO:0007669"/>
    <property type="project" value="InterPro"/>
</dbReference>
<dbReference type="Gene3D" id="1.20.1070.10">
    <property type="entry name" value="Rhodopsin 7-helix transmembrane proteins"/>
    <property type="match status" value="1"/>
</dbReference>
<dbReference type="PROSITE" id="PS50261">
    <property type="entry name" value="G_PROTEIN_RECEP_F2_4"/>
    <property type="match status" value="1"/>
</dbReference>
<proteinExistence type="inferred from homology"/>
<feature type="transmembrane region" description="Helical" evidence="13">
    <location>
        <begin position="394"/>
        <end position="415"/>
    </location>
</feature>
<evidence type="ECO:0000256" key="6">
    <source>
        <dbReference type="ARBA" id="ARBA00022989"/>
    </source>
</evidence>
<dbReference type="GO" id="GO:0005886">
    <property type="term" value="C:plasma membrane"/>
    <property type="evidence" value="ECO:0007669"/>
    <property type="project" value="UniProtKB-SubCell"/>
</dbReference>
<keyword evidence="6 13" id="KW-1133">Transmembrane helix</keyword>
<feature type="transmembrane region" description="Helical" evidence="13">
    <location>
        <begin position="310"/>
        <end position="329"/>
    </location>
</feature>
<gene>
    <name evidence="16" type="primary">LOC119645012</name>
</gene>
<dbReference type="InterPro" id="IPR023311">
    <property type="entry name" value="Methusela_ecto_dom_2"/>
</dbReference>
<keyword evidence="3" id="KW-1003">Cell membrane</keyword>
<dbReference type="InterPro" id="IPR044860">
    <property type="entry name" value="Methusela_ecto_dom_1"/>
</dbReference>
<keyword evidence="12" id="KW-0807">Transducer</keyword>
<protein>
    <submittedName>
        <fullName evidence="16">G-protein coupled receptor Mth2-like isoform X1</fullName>
    </submittedName>
</protein>
<comment type="similarity">
    <text evidence="2">Belongs to the G-protein coupled receptor 2 family. Mth subfamily.</text>
</comment>
<dbReference type="SUPFAM" id="SSF81321">
    <property type="entry name" value="Family A G protein-coupled receptor-like"/>
    <property type="match status" value="1"/>
</dbReference>
<evidence type="ECO:0000256" key="7">
    <source>
        <dbReference type="ARBA" id="ARBA00023040"/>
    </source>
</evidence>
<organism evidence="15 16">
    <name type="scientific">Glossina fuscipes</name>
    <dbReference type="NCBI Taxonomy" id="7396"/>
    <lineage>
        <taxon>Eukaryota</taxon>
        <taxon>Metazoa</taxon>
        <taxon>Ecdysozoa</taxon>
        <taxon>Arthropoda</taxon>
        <taxon>Hexapoda</taxon>
        <taxon>Insecta</taxon>
        <taxon>Pterygota</taxon>
        <taxon>Neoptera</taxon>
        <taxon>Endopterygota</taxon>
        <taxon>Diptera</taxon>
        <taxon>Brachycera</taxon>
        <taxon>Muscomorpha</taxon>
        <taxon>Hippoboscoidea</taxon>
        <taxon>Glossinidae</taxon>
        <taxon>Glossina</taxon>
    </lineage>
</organism>
<keyword evidence="4 13" id="KW-0812">Transmembrane</keyword>
<evidence type="ECO:0000256" key="11">
    <source>
        <dbReference type="ARBA" id="ARBA00023180"/>
    </source>
</evidence>
<dbReference type="Proteomes" id="UP000092443">
    <property type="component" value="Unplaced"/>
</dbReference>
<dbReference type="InterPro" id="IPR000832">
    <property type="entry name" value="GPCR_2_secretin-like"/>
</dbReference>
<dbReference type="InterPro" id="IPR010596">
    <property type="entry name" value="Methuselah_N_dom"/>
</dbReference>
<name>A0A9C5ZKY4_9MUSC</name>
<evidence type="ECO:0000256" key="13">
    <source>
        <dbReference type="SAM" id="Phobius"/>
    </source>
</evidence>
<evidence type="ECO:0000256" key="3">
    <source>
        <dbReference type="ARBA" id="ARBA00022475"/>
    </source>
</evidence>
<evidence type="ECO:0000256" key="8">
    <source>
        <dbReference type="ARBA" id="ARBA00023136"/>
    </source>
</evidence>
<dbReference type="GO" id="GO:0008528">
    <property type="term" value="F:G protein-coupled peptide receptor activity"/>
    <property type="evidence" value="ECO:0007669"/>
    <property type="project" value="TreeGrafter"/>
</dbReference>
<feature type="transmembrane region" description="Helical" evidence="13">
    <location>
        <begin position="244"/>
        <end position="263"/>
    </location>
</feature>
<dbReference type="CDD" id="cd15039">
    <property type="entry name" value="7tmB3_Methuselah-like"/>
    <property type="match status" value="1"/>
</dbReference>
<feature type="transmembrane region" description="Helical" evidence="13">
    <location>
        <begin position="480"/>
        <end position="502"/>
    </location>
</feature>
<dbReference type="Pfam" id="PF00002">
    <property type="entry name" value="7tm_2"/>
    <property type="match status" value="1"/>
</dbReference>
<accession>A0A9C5ZKY4</accession>
<feature type="transmembrane region" description="Helical" evidence="13">
    <location>
        <begin position="275"/>
        <end position="298"/>
    </location>
</feature>
<keyword evidence="7" id="KW-0297">G-protein coupled receptor</keyword>
<dbReference type="AlphaFoldDB" id="A0A9C5ZKY4"/>
<keyword evidence="10" id="KW-0675">Receptor</keyword>
<dbReference type="InterPro" id="IPR051384">
    <property type="entry name" value="Mth_GPCR"/>
</dbReference>
<keyword evidence="9" id="KW-1015">Disulfide bond</keyword>
<dbReference type="PANTHER" id="PTHR47154">
    <property type="entry name" value="G-PROTEIN COUPLED RECEPTOR MTH-RELATED"/>
    <property type="match status" value="1"/>
</dbReference>
<evidence type="ECO:0000256" key="12">
    <source>
        <dbReference type="ARBA" id="ARBA00023224"/>
    </source>
</evidence>
<dbReference type="KEGG" id="gfs:119645012"/>